<protein>
    <submittedName>
        <fullName evidence="6">ABC transporter</fullName>
    </submittedName>
</protein>
<organism evidence="6 7">
    <name type="scientific">Candidatus Berkelbacteria bacterium Licking1014_2</name>
    <dbReference type="NCBI Taxonomy" id="2017146"/>
    <lineage>
        <taxon>Bacteria</taxon>
        <taxon>Candidatus Berkelbacteria</taxon>
    </lineage>
</organism>
<dbReference type="InterPro" id="IPR003439">
    <property type="entry name" value="ABC_transporter-like_ATP-bd"/>
</dbReference>
<evidence type="ECO:0000259" key="5">
    <source>
        <dbReference type="PROSITE" id="PS50893"/>
    </source>
</evidence>
<proteinExistence type="inferred from homology"/>
<gene>
    <name evidence="6" type="ORF">CEN88_150</name>
</gene>
<dbReference type="Proteomes" id="UP000318711">
    <property type="component" value="Unassembled WGS sequence"/>
</dbReference>
<dbReference type="SUPFAM" id="SSF52540">
    <property type="entry name" value="P-loop containing nucleoside triphosphate hydrolases"/>
    <property type="match status" value="1"/>
</dbReference>
<evidence type="ECO:0000256" key="2">
    <source>
        <dbReference type="ARBA" id="ARBA00022448"/>
    </source>
</evidence>
<name>A0A554LWA2_9BACT</name>
<evidence type="ECO:0000313" key="6">
    <source>
        <dbReference type="EMBL" id="TSC97137.1"/>
    </source>
</evidence>
<dbReference type="PROSITE" id="PS50893">
    <property type="entry name" value="ABC_TRANSPORTER_2"/>
    <property type="match status" value="1"/>
</dbReference>
<dbReference type="GO" id="GO:0016887">
    <property type="term" value="F:ATP hydrolysis activity"/>
    <property type="evidence" value="ECO:0007669"/>
    <property type="project" value="InterPro"/>
</dbReference>
<dbReference type="EMBL" id="VMGL01000012">
    <property type="protein sequence ID" value="TSC97137.1"/>
    <property type="molecule type" value="Genomic_DNA"/>
</dbReference>
<keyword evidence="2" id="KW-0813">Transport</keyword>
<keyword evidence="4" id="KW-0067">ATP-binding</keyword>
<dbReference type="PANTHER" id="PTHR42798:SF6">
    <property type="entry name" value="CELL DIVISION ATP-BINDING PROTEIN FTSE"/>
    <property type="match status" value="1"/>
</dbReference>
<dbReference type="GO" id="GO:0005524">
    <property type="term" value="F:ATP binding"/>
    <property type="evidence" value="ECO:0007669"/>
    <property type="project" value="UniProtKB-KW"/>
</dbReference>
<dbReference type="Gene3D" id="3.40.50.300">
    <property type="entry name" value="P-loop containing nucleotide triphosphate hydrolases"/>
    <property type="match status" value="1"/>
</dbReference>
<dbReference type="CDD" id="cd03255">
    <property type="entry name" value="ABC_MJ0796_LolCDE_FtsE"/>
    <property type="match status" value="1"/>
</dbReference>
<dbReference type="AlphaFoldDB" id="A0A554LWA2"/>
<dbReference type="PANTHER" id="PTHR42798">
    <property type="entry name" value="LIPOPROTEIN-RELEASING SYSTEM ATP-BINDING PROTEIN LOLD"/>
    <property type="match status" value="1"/>
</dbReference>
<evidence type="ECO:0000256" key="1">
    <source>
        <dbReference type="ARBA" id="ARBA00005417"/>
    </source>
</evidence>
<evidence type="ECO:0000256" key="3">
    <source>
        <dbReference type="ARBA" id="ARBA00022741"/>
    </source>
</evidence>
<dbReference type="InterPro" id="IPR017871">
    <property type="entry name" value="ABC_transporter-like_CS"/>
</dbReference>
<comment type="similarity">
    <text evidence="1">Belongs to the ABC transporter superfamily.</text>
</comment>
<comment type="caution">
    <text evidence="6">The sequence shown here is derived from an EMBL/GenBank/DDBJ whole genome shotgun (WGS) entry which is preliminary data.</text>
</comment>
<reference evidence="6 7" key="1">
    <citation type="submission" date="2017-07" db="EMBL/GenBank/DDBJ databases">
        <title>Mechanisms for carbon and nitrogen cycling indicate functional differentiation within the Candidate Phyla Radiation.</title>
        <authorList>
            <person name="Danczak R.E."/>
            <person name="Johnston M.D."/>
            <person name="Kenah C."/>
            <person name="Slattery M."/>
            <person name="Wrighton K.C."/>
            <person name="Wilkins M.J."/>
        </authorList>
    </citation>
    <scope>NUCLEOTIDE SEQUENCE [LARGE SCALE GENOMIC DNA]</scope>
    <source>
        <strain evidence="6">Licking1014_2</strain>
    </source>
</reference>
<keyword evidence="3" id="KW-0547">Nucleotide-binding</keyword>
<dbReference type="InterPro" id="IPR027417">
    <property type="entry name" value="P-loop_NTPase"/>
</dbReference>
<dbReference type="InterPro" id="IPR003593">
    <property type="entry name" value="AAA+_ATPase"/>
</dbReference>
<dbReference type="FunFam" id="3.40.50.300:FF:000032">
    <property type="entry name" value="Export ABC transporter ATP-binding protein"/>
    <property type="match status" value="1"/>
</dbReference>
<dbReference type="Pfam" id="PF00005">
    <property type="entry name" value="ABC_tran"/>
    <property type="match status" value="1"/>
</dbReference>
<dbReference type="SMART" id="SM00382">
    <property type="entry name" value="AAA"/>
    <property type="match status" value="1"/>
</dbReference>
<dbReference type="GO" id="GO:0022857">
    <property type="term" value="F:transmembrane transporter activity"/>
    <property type="evidence" value="ECO:0007669"/>
    <property type="project" value="UniProtKB-ARBA"/>
</dbReference>
<sequence length="219" mass="24281">MIDLKNISKSYFLDGRELKILRHINLKINQGEFISIIGASGSGKTTLLNLIGLLDAPTEGEYYLESKKIDSKTGDRALSRLRNSYFGFVFQTYNLLPRVTAGRNVELPLFYSRKKSLDNKAKKLLQLVGLEKRISHKPSQLSGGEAQRVAIARALVNDPKIILADEPTGNLDSATGRQIIDLLKKINQQGKTIILVTHDVDVAKGAGKIIKIKDGKIER</sequence>
<evidence type="ECO:0000256" key="4">
    <source>
        <dbReference type="ARBA" id="ARBA00022840"/>
    </source>
</evidence>
<dbReference type="InterPro" id="IPR017911">
    <property type="entry name" value="MacB-like_ATP-bd"/>
</dbReference>
<dbReference type="GO" id="GO:0098796">
    <property type="term" value="C:membrane protein complex"/>
    <property type="evidence" value="ECO:0007669"/>
    <property type="project" value="UniProtKB-ARBA"/>
</dbReference>
<dbReference type="PROSITE" id="PS00211">
    <property type="entry name" value="ABC_TRANSPORTER_1"/>
    <property type="match status" value="1"/>
</dbReference>
<feature type="domain" description="ABC transporter" evidence="5">
    <location>
        <begin position="2"/>
        <end position="219"/>
    </location>
</feature>
<evidence type="ECO:0000313" key="7">
    <source>
        <dbReference type="Proteomes" id="UP000318711"/>
    </source>
</evidence>
<accession>A0A554LWA2</accession>